<dbReference type="Proteomes" id="UP000285961">
    <property type="component" value="Unassembled WGS sequence"/>
</dbReference>
<gene>
    <name evidence="1" type="ORF">C4532_06720</name>
</gene>
<comment type="caution">
    <text evidence="1">The sequence shown here is derived from an EMBL/GenBank/DDBJ whole genome shotgun (WGS) entry which is preliminary data.</text>
</comment>
<evidence type="ECO:0000313" key="2">
    <source>
        <dbReference type="Proteomes" id="UP000285961"/>
    </source>
</evidence>
<dbReference type="AlphaFoldDB" id="A0A419F1P3"/>
<dbReference type="EMBL" id="QZKI01000052">
    <property type="protein sequence ID" value="RJP71967.1"/>
    <property type="molecule type" value="Genomic_DNA"/>
</dbReference>
<proteinExistence type="predicted"/>
<evidence type="ECO:0000313" key="1">
    <source>
        <dbReference type="EMBL" id="RJP71967.1"/>
    </source>
</evidence>
<reference evidence="1 2" key="1">
    <citation type="journal article" date="2017" name="ISME J.">
        <title>Energy and carbon metabolisms in a deep terrestrial subsurface fluid microbial community.</title>
        <authorList>
            <person name="Momper L."/>
            <person name="Jungbluth S.P."/>
            <person name="Lee M.D."/>
            <person name="Amend J.P."/>
        </authorList>
    </citation>
    <scope>NUCLEOTIDE SEQUENCE [LARGE SCALE GENOMIC DNA]</scope>
    <source>
        <strain evidence="1">SURF_17</strain>
    </source>
</reference>
<name>A0A419F1P3_9BACT</name>
<organism evidence="1 2">
    <name type="scientific">Candidatus Abyssobacteria bacterium SURF_17</name>
    <dbReference type="NCBI Taxonomy" id="2093361"/>
    <lineage>
        <taxon>Bacteria</taxon>
        <taxon>Pseudomonadati</taxon>
        <taxon>Candidatus Hydrogenedentota</taxon>
        <taxon>Candidatus Abyssobacteria</taxon>
    </lineage>
</organism>
<protein>
    <submittedName>
        <fullName evidence="1">Uncharacterized protein</fullName>
    </submittedName>
</protein>
<accession>A0A419F1P3</accession>
<sequence length="74" mass="8363">MARRWARLFLSLFVLWVFVFVVAPLVQQLPPIKQIATFVRESGINASALYYTGVEETAHAETYLRNATEYSPGG</sequence>